<dbReference type="EMBL" id="VFRQ01000005">
    <property type="protein sequence ID" value="TPE43955.1"/>
    <property type="molecule type" value="Genomic_DNA"/>
</dbReference>
<evidence type="ECO:0000313" key="1">
    <source>
        <dbReference type="EMBL" id="TPE43955.1"/>
    </source>
</evidence>
<evidence type="ECO:0000313" key="2">
    <source>
        <dbReference type="Proteomes" id="UP000316727"/>
    </source>
</evidence>
<gene>
    <name evidence="1" type="ORF">FJM65_11055</name>
</gene>
<organism evidence="1 2">
    <name type="scientific">Pontibacter mangrovi</name>
    <dbReference type="NCBI Taxonomy" id="2589816"/>
    <lineage>
        <taxon>Bacteria</taxon>
        <taxon>Pseudomonadati</taxon>
        <taxon>Bacteroidota</taxon>
        <taxon>Cytophagia</taxon>
        <taxon>Cytophagales</taxon>
        <taxon>Hymenobacteraceae</taxon>
        <taxon>Pontibacter</taxon>
    </lineage>
</organism>
<proteinExistence type="predicted"/>
<protein>
    <submittedName>
        <fullName evidence="1">Uncharacterized protein</fullName>
    </submittedName>
</protein>
<reference evidence="1 2" key="1">
    <citation type="submission" date="2019-06" db="EMBL/GenBank/DDBJ databases">
        <title>A novel bacterium of genus Pontibacter, isolated from marine sediment.</title>
        <authorList>
            <person name="Huang H."/>
            <person name="Mo K."/>
            <person name="Hu Y."/>
        </authorList>
    </citation>
    <scope>NUCLEOTIDE SEQUENCE [LARGE SCALE GENOMIC DNA]</scope>
    <source>
        <strain evidence="1 2">HB172049</strain>
    </source>
</reference>
<keyword evidence="2" id="KW-1185">Reference proteome</keyword>
<comment type="caution">
    <text evidence="1">The sequence shown here is derived from an EMBL/GenBank/DDBJ whole genome shotgun (WGS) entry which is preliminary data.</text>
</comment>
<sequence>MRNTTALVCTQGHYDLLNSMTRENMHFDTVWCETEEDAKFELMVARRFGWLLHRRIKKSWSWKRFRFMYRFEIKKPIKK</sequence>
<accession>A0A501W5N6</accession>
<dbReference type="Proteomes" id="UP000316727">
    <property type="component" value="Unassembled WGS sequence"/>
</dbReference>
<name>A0A501W5N6_9BACT</name>
<dbReference type="AlphaFoldDB" id="A0A501W5N6"/>